<accession>A0ABQ1L8S0</accession>
<dbReference type="Pfam" id="PF26622">
    <property type="entry name" value="DUF8199"/>
    <property type="match status" value="1"/>
</dbReference>
<dbReference type="EMBL" id="BMIK01000002">
    <property type="protein sequence ID" value="GGC20098.1"/>
    <property type="molecule type" value="Genomic_DNA"/>
</dbReference>
<comment type="caution">
    <text evidence="2">The sequence shown here is derived from an EMBL/GenBank/DDBJ whole genome shotgun (WGS) entry which is preliminary data.</text>
</comment>
<reference evidence="3" key="1">
    <citation type="journal article" date="2019" name="Int. J. Syst. Evol. Microbiol.">
        <title>The Global Catalogue of Microorganisms (GCM) 10K type strain sequencing project: providing services to taxonomists for standard genome sequencing and annotation.</title>
        <authorList>
            <consortium name="The Broad Institute Genomics Platform"/>
            <consortium name="The Broad Institute Genome Sequencing Center for Infectious Disease"/>
            <person name="Wu L."/>
            <person name="Ma J."/>
        </authorList>
    </citation>
    <scope>NUCLEOTIDE SEQUENCE [LARGE SCALE GENOMIC DNA]</scope>
    <source>
        <strain evidence="3">CGMCC 1.15342</strain>
    </source>
</reference>
<feature type="chain" id="PRO_5046650481" description="Secreted protein" evidence="1">
    <location>
        <begin position="20"/>
        <end position="155"/>
    </location>
</feature>
<evidence type="ECO:0000313" key="2">
    <source>
        <dbReference type="EMBL" id="GGC20098.1"/>
    </source>
</evidence>
<evidence type="ECO:0008006" key="4">
    <source>
        <dbReference type="Google" id="ProtNLM"/>
    </source>
</evidence>
<keyword evidence="3" id="KW-1185">Reference proteome</keyword>
<dbReference type="InterPro" id="IPR058512">
    <property type="entry name" value="DUF8199"/>
</dbReference>
<proteinExistence type="predicted"/>
<organism evidence="2 3">
    <name type="scientific">Parapedobacter defluvii</name>
    <dbReference type="NCBI Taxonomy" id="2045106"/>
    <lineage>
        <taxon>Bacteria</taxon>
        <taxon>Pseudomonadati</taxon>
        <taxon>Bacteroidota</taxon>
        <taxon>Sphingobacteriia</taxon>
        <taxon>Sphingobacteriales</taxon>
        <taxon>Sphingobacteriaceae</taxon>
        <taxon>Parapedobacter</taxon>
    </lineage>
</organism>
<feature type="signal peptide" evidence="1">
    <location>
        <begin position="1"/>
        <end position="19"/>
    </location>
</feature>
<sequence>MAKVFVIWLTFIYAFSATGATVHLHYCCGESQTLVMQPEYGKSAPEDCSLCFTHHKKKTEDPVCCTDEGNDRCAIDQAGHGHCQTVKVDAKKTTEEHLPGADTKPAKIYPLELLAFTLAYVINLPLDTDYAIKTADDAPPNTAVPLFIQHCTYRI</sequence>
<gene>
    <name evidence="2" type="ORF">GCM10011386_09990</name>
</gene>
<keyword evidence="1" id="KW-0732">Signal</keyword>
<evidence type="ECO:0000313" key="3">
    <source>
        <dbReference type="Proteomes" id="UP000597338"/>
    </source>
</evidence>
<evidence type="ECO:0000256" key="1">
    <source>
        <dbReference type="SAM" id="SignalP"/>
    </source>
</evidence>
<dbReference type="Proteomes" id="UP000597338">
    <property type="component" value="Unassembled WGS sequence"/>
</dbReference>
<dbReference type="RefSeq" id="WP_188748100.1">
    <property type="nucleotide sequence ID" value="NZ_BMIK01000002.1"/>
</dbReference>
<protein>
    <recommendedName>
        <fullName evidence="4">Secreted protein</fullName>
    </recommendedName>
</protein>
<name>A0ABQ1L8S0_9SPHI</name>